<dbReference type="Pfam" id="PF00117">
    <property type="entry name" value="GATase"/>
    <property type="match status" value="1"/>
</dbReference>
<dbReference type="InterPro" id="IPR044992">
    <property type="entry name" value="ChyE-like"/>
</dbReference>
<dbReference type="Gene3D" id="3.40.50.880">
    <property type="match status" value="1"/>
</dbReference>
<dbReference type="EMBL" id="CP041186">
    <property type="protein sequence ID" value="QDG50305.1"/>
    <property type="molecule type" value="Genomic_DNA"/>
</dbReference>
<dbReference type="PANTHER" id="PTHR42695:SF5">
    <property type="entry name" value="GLUTAMINE AMIDOTRANSFERASE YLR126C-RELATED"/>
    <property type="match status" value="1"/>
</dbReference>
<dbReference type="OrthoDB" id="9813383at2"/>
<gene>
    <name evidence="2" type="ORF">FIV42_06025</name>
</gene>
<dbReference type="InterPro" id="IPR029062">
    <property type="entry name" value="Class_I_gatase-like"/>
</dbReference>
<keyword evidence="2" id="KW-0808">Transferase</keyword>
<dbReference type="CDD" id="cd01741">
    <property type="entry name" value="GATase1_1"/>
    <property type="match status" value="1"/>
</dbReference>
<sequence length="246" mass="27370">MSGRTPKILLFQAREPGDPMLDHELRCFAERCELSPDAFVSVNMAEADLSSELLEGPDAVMVGGAGEYSVVEGGFDWHESMLELMRAVARKRMPMFASCFGFQALVQAFGGTVETVSHMSKLGTYEVTLTDAGRRDPIFGAHPDTFDAQFGHNDSATELPDELVLLARSERCPHQAVRFQDAPIVATQFHPELCAQDNIERYIAYLQNYEAAAISREQAEEKALQMHRPSPHASHLLREFVKELLA</sequence>
<dbReference type="PROSITE" id="PS51273">
    <property type="entry name" value="GATASE_TYPE_1"/>
    <property type="match status" value="1"/>
</dbReference>
<accession>A0A4Y6PR91</accession>
<reference evidence="2 3" key="1">
    <citation type="submission" date="2019-06" db="EMBL/GenBank/DDBJ databases">
        <title>Persicimonas caeni gen. nov., sp. nov., a predatory bacterium isolated from solar saltern.</title>
        <authorList>
            <person name="Wang S."/>
        </authorList>
    </citation>
    <scope>NUCLEOTIDE SEQUENCE [LARGE SCALE GENOMIC DNA]</scope>
    <source>
        <strain evidence="2 3">YN101</strain>
    </source>
</reference>
<organism evidence="2 3">
    <name type="scientific">Persicimonas caeni</name>
    <dbReference type="NCBI Taxonomy" id="2292766"/>
    <lineage>
        <taxon>Bacteria</taxon>
        <taxon>Deltaproteobacteria</taxon>
        <taxon>Bradymonadales</taxon>
        <taxon>Bradymonadaceae</taxon>
        <taxon>Persicimonas</taxon>
    </lineage>
</organism>
<dbReference type="PANTHER" id="PTHR42695">
    <property type="entry name" value="GLUTAMINE AMIDOTRANSFERASE YLR126C-RELATED"/>
    <property type="match status" value="1"/>
</dbReference>
<evidence type="ECO:0000313" key="3">
    <source>
        <dbReference type="Proteomes" id="UP000315995"/>
    </source>
</evidence>
<feature type="domain" description="Glutamine amidotransferase" evidence="1">
    <location>
        <begin position="54"/>
        <end position="197"/>
    </location>
</feature>
<proteinExistence type="predicted"/>
<protein>
    <submittedName>
        <fullName evidence="2">Type 1 glutamine amidotransferase</fullName>
    </submittedName>
</protein>
<dbReference type="RefSeq" id="WP_141196801.1">
    <property type="nucleotide sequence ID" value="NZ_CP041186.1"/>
</dbReference>
<name>A0A4Y6PR91_PERCE</name>
<accession>A0A5B8Y660</accession>
<dbReference type="InterPro" id="IPR017926">
    <property type="entry name" value="GATASE"/>
</dbReference>
<keyword evidence="2" id="KW-0315">Glutamine amidotransferase</keyword>
<dbReference type="GO" id="GO:0005829">
    <property type="term" value="C:cytosol"/>
    <property type="evidence" value="ECO:0007669"/>
    <property type="project" value="TreeGrafter"/>
</dbReference>
<dbReference type="Proteomes" id="UP000315995">
    <property type="component" value="Chromosome"/>
</dbReference>
<dbReference type="AlphaFoldDB" id="A0A4Y6PR91"/>
<evidence type="ECO:0000259" key="1">
    <source>
        <dbReference type="Pfam" id="PF00117"/>
    </source>
</evidence>
<dbReference type="SUPFAM" id="SSF52317">
    <property type="entry name" value="Class I glutamine amidotransferase-like"/>
    <property type="match status" value="1"/>
</dbReference>
<evidence type="ECO:0000313" key="2">
    <source>
        <dbReference type="EMBL" id="QDG50305.1"/>
    </source>
</evidence>
<keyword evidence="3" id="KW-1185">Reference proteome</keyword>
<dbReference type="GO" id="GO:0016740">
    <property type="term" value="F:transferase activity"/>
    <property type="evidence" value="ECO:0007669"/>
    <property type="project" value="UniProtKB-KW"/>
</dbReference>